<sequence>MQAITNKQEPSPTKVHQLIKSHSDGEKGITPNPLPKIEHSNSSTQSESSMEPEKSTSLPQDIINDNSAEILDFVEMIHKERISVTPESLDSKIVKMLWDQNQQSWHGQNKSLDKTSQSHKKKGTENIAQVIADGIQDSDSNHVSEISATARRQNSDTISLLDLAQLFDKATNAEYYAMKANQEETLCWSTMEKNS</sequence>
<feature type="compositionally biased region" description="Polar residues" evidence="1">
    <location>
        <begin position="1"/>
        <end position="11"/>
    </location>
</feature>
<proteinExistence type="predicted"/>
<dbReference type="EMBL" id="CAJVPI010001490">
    <property type="protein sequence ID" value="CAG8615253.1"/>
    <property type="molecule type" value="Genomic_DNA"/>
</dbReference>
<feature type="compositionally biased region" description="Low complexity" evidence="1">
    <location>
        <begin position="40"/>
        <end position="49"/>
    </location>
</feature>
<feature type="region of interest" description="Disordered" evidence="1">
    <location>
        <begin position="1"/>
        <end position="61"/>
    </location>
</feature>
<reference evidence="2" key="1">
    <citation type="submission" date="2021-06" db="EMBL/GenBank/DDBJ databases">
        <authorList>
            <person name="Kallberg Y."/>
            <person name="Tangrot J."/>
            <person name="Rosling A."/>
        </authorList>
    </citation>
    <scope>NUCLEOTIDE SEQUENCE</scope>
    <source>
        <strain evidence="2">BR232B</strain>
    </source>
</reference>
<keyword evidence="3" id="KW-1185">Reference proteome</keyword>
<protein>
    <submittedName>
        <fullName evidence="2">8377_t:CDS:1</fullName>
    </submittedName>
</protein>
<evidence type="ECO:0000313" key="2">
    <source>
        <dbReference type="EMBL" id="CAG8615253.1"/>
    </source>
</evidence>
<dbReference type="AlphaFoldDB" id="A0A9N9CWQ2"/>
<accession>A0A9N9CWQ2</accession>
<dbReference type="OrthoDB" id="2442052at2759"/>
<name>A0A9N9CWQ2_9GLOM</name>
<gene>
    <name evidence="2" type="ORF">PBRASI_LOCUS8396</name>
</gene>
<evidence type="ECO:0000256" key="1">
    <source>
        <dbReference type="SAM" id="MobiDB-lite"/>
    </source>
</evidence>
<dbReference type="Proteomes" id="UP000789739">
    <property type="component" value="Unassembled WGS sequence"/>
</dbReference>
<comment type="caution">
    <text evidence="2">The sequence shown here is derived from an EMBL/GenBank/DDBJ whole genome shotgun (WGS) entry which is preliminary data.</text>
</comment>
<organism evidence="2 3">
    <name type="scientific">Paraglomus brasilianum</name>
    <dbReference type="NCBI Taxonomy" id="144538"/>
    <lineage>
        <taxon>Eukaryota</taxon>
        <taxon>Fungi</taxon>
        <taxon>Fungi incertae sedis</taxon>
        <taxon>Mucoromycota</taxon>
        <taxon>Glomeromycotina</taxon>
        <taxon>Glomeromycetes</taxon>
        <taxon>Paraglomerales</taxon>
        <taxon>Paraglomeraceae</taxon>
        <taxon>Paraglomus</taxon>
    </lineage>
</organism>
<evidence type="ECO:0000313" key="3">
    <source>
        <dbReference type="Proteomes" id="UP000789739"/>
    </source>
</evidence>